<proteinExistence type="predicted"/>
<dbReference type="Proteomes" id="UP000199612">
    <property type="component" value="Unassembled WGS sequence"/>
</dbReference>
<dbReference type="EMBL" id="FOLT01000003">
    <property type="protein sequence ID" value="SFC09814.1"/>
    <property type="molecule type" value="Genomic_DNA"/>
</dbReference>
<evidence type="ECO:0000259" key="1">
    <source>
        <dbReference type="Pfam" id="PF00535"/>
    </source>
</evidence>
<dbReference type="GO" id="GO:0016758">
    <property type="term" value="F:hexosyltransferase activity"/>
    <property type="evidence" value="ECO:0007669"/>
    <property type="project" value="UniProtKB-ARBA"/>
</dbReference>
<dbReference type="RefSeq" id="WP_177188582.1">
    <property type="nucleotide sequence ID" value="NZ_FOLT01000003.1"/>
</dbReference>
<organism evidence="2 3">
    <name type="scientific">Alkalibacterium subtropicum</name>
    <dbReference type="NCBI Taxonomy" id="753702"/>
    <lineage>
        <taxon>Bacteria</taxon>
        <taxon>Bacillati</taxon>
        <taxon>Bacillota</taxon>
        <taxon>Bacilli</taxon>
        <taxon>Lactobacillales</taxon>
        <taxon>Carnobacteriaceae</taxon>
        <taxon>Alkalibacterium</taxon>
    </lineage>
</organism>
<dbReference type="Gene3D" id="3.90.550.10">
    <property type="entry name" value="Spore Coat Polysaccharide Biosynthesis Protein SpsA, Chain A"/>
    <property type="match status" value="1"/>
</dbReference>
<name>A0A1I1GE54_9LACT</name>
<evidence type="ECO:0000313" key="2">
    <source>
        <dbReference type="EMBL" id="SFC09814.1"/>
    </source>
</evidence>
<dbReference type="SUPFAM" id="SSF53448">
    <property type="entry name" value="Nucleotide-diphospho-sugar transferases"/>
    <property type="match status" value="1"/>
</dbReference>
<dbReference type="PANTHER" id="PTHR22916:SF3">
    <property type="entry name" value="UDP-GLCNAC:BETAGAL BETA-1,3-N-ACETYLGLUCOSAMINYLTRANSFERASE-LIKE PROTEIN 1"/>
    <property type="match status" value="1"/>
</dbReference>
<dbReference type="InterPro" id="IPR001173">
    <property type="entry name" value="Glyco_trans_2-like"/>
</dbReference>
<evidence type="ECO:0000313" key="3">
    <source>
        <dbReference type="Proteomes" id="UP000199612"/>
    </source>
</evidence>
<protein>
    <submittedName>
        <fullName evidence="2">Glycosyltransferase involved in cell wall bisynthesis</fullName>
    </submittedName>
</protein>
<feature type="domain" description="Glycosyltransferase 2-like" evidence="1">
    <location>
        <begin position="7"/>
        <end position="172"/>
    </location>
</feature>
<reference evidence="3" key="1">
    <citation type="submission" date="2016-10" db="EMBL/GenBank/DDBJ databases">
        <authorList>
            <person name="Varghese N."/>
            <person name="Submissions S."/>
        </authorList>
    </citation>
    <scope>NUCLEOTIDE SEQUENCE [LARGE SCALE GENOMIC DNA]</scope>
    <source>
        <strain evidence="3">DSM 23664</strain>
    </source>
</reference>
<dbReference type="AlphaFoldDB" id="A0A1I1GE54"/>
<gene>
    <name evidence="2" type="ORF">SAMN04488102_10331</name>
</gene>
<dbReference type="PANTHER" id="PTHR22916">
    <property type="entry name" value="GLYCOSYLTRANSFERASE"/>
    <property type="match status" value="1"/>
</dbReference>
<keyword evidence="3" id="KW-1185">Reference proteome</keyword>
<sequence>MSEVLVSIVCNAYNHEAYIAQAIESFLKQKTNFNFEILINDDASTDNTAEIIRAYESQSPDIINAMYQTENQHSKGVRICGINESRAVGKYIALCEGDDYWTDPYKLQKQVDFLENNEDVSLCVHGATIIEGRTDKPLYKVRPADRSKYFSTEDIIFGGGGLFPTNSMVYRREDSVVRPAFYYSSFVGDYPLTIFLSLVGKVYYLDEIMSTYRYAVPGSWTEREYLNSERRINHYKAMERMLAGVNDYTDNAYASVIRKTILKDKIYLHLEQKRLNELAEKDLNDFYNELKEKKEIYGFYKGLSKKEKLMIHLNRFSPNSLKVLVKIRRAFS</sequence>
<keyword evidence="2" id="KW-0808">Transferase</keyword>
<dbReference type="STRING" id="753702.SAMN04488102_10331"/>
<dbReference type="InterPro" id="IPR029044">
    <property type="entry name" value="Nucleotide-diphossugar_trans"/>
</dbReference>
<accession>A0A1I1GE54</accession>
<dbReference type="Pfam" id="PF00535">
    <property type="entry name" value="Glycos_transf_2"/>
    <property type="match status" value="1"/>
</dbReference>